<evidence type="ECO:0000256" key="1">
    <source>
        <dbReference type="SAM" id="Phobius"/>
    </source>
</evidence>
<organism evidence="2 3">
    <name type="scientific">Brucella pseudogrignonensis</name>
    <dbReference type="NCBI Taxonomy" id="419475"/>
    <lineage>
        <taxon>Bacteria</taxon>
        <taxon>Pseudomonadati</taxon>
        <taxon>Pseudomonadota</taxon>
        <taxon>Alphaproteobacteria</taxon>
        <taxon>Hyphomicrobiales</taxon>
        <taxon>Brucellaceae</taxon>
        <taxon>Brucella/Ochrobactrum group</taxon>
        <taxon>Brucella</taxon>
    </lineage>
</organism>
<keyword evidence="1" id="KW-1133">Transmembrane helix</keyword>
<dbReference type="Proteomes" id="UP001184614">
    <property type="component" value="Unassembled WGS sequence"/>
</dbReference>
<name>A0ABU1MD35_9HYPH</name>
<keyword evidence="3" id="KW-1185">Reference proteome</keyword>
<evidence type="ECO:0008006" key="4">
    <source>
        <dbReference type="Google" id="ProtNLM"/>
    </source>
</evidence>
<keyword evidence="1" id="KW-0812">Transmembrane</keyword>
<dbReference type="EMBL" id="JAVDQT010000006">
    <property type="protein sequence ID" value="MDR6433566.1"/>
    <property type="molecule type" value="Genomic_DNA"/>
</dbReference>
<keyword evidence="1" id="KW-0472">Membrane</keyword>
<protein>
    <recommendedName>
        <fullName evidence="4">Secreted protein</fullName>
    </recommendedName>
</protein>
<proteinExistence type="predicted"/>
<gene>
    <name evidence="2" type="ORF">J2782_003312</name>
</gene>
<feature type="transmembrane region" description="Helical" evidence="1">
    <location>
        <begin position="7"/>
        <end position="27"/>
    </location>
</feature>
<comment type="caution">
    <text evidence="2">The sequence shown here is derived from an EMBL/GenBank/DDBJ whole genome shotgun (WGS) entry which is preliminary data.</text>
</comment>
<evidence type="ECO:0000313" key="2">
    <source>
        <dbReference type="EMBL" id="MDR6433566.1"/>
    </source>
</evidence>
<evidence type="ECO:0000313" key="3">
    <source>
        <dbReference type="Proteomes" id="UP001184614"/>
    </source>
</evidence>
<sequence>MLLIGEVLIAFFKVFLPWFRFLIPWIMRTAAIKPDVLVLAFFRFEHSYFEVFDIMPCANPKVISTQTRAVIQHLDKICPVQSVKKSTT</sequence>
<accession>A0ABU1MD35</accession>
<reference evidence="2 3" key="1">
    <citation type="submission" date="2023-07" db="EMBL/GenBank/DDBJ databases">
        <title>Sorghum-associated microbial communities from plants grown in Nebraska, USA.</title>
        <authorList>
            <person name="Schachtman D."/>
        </authorList>
    </citation>
    <scope>NUCLEOTIDE SEQUENCE [LARGE SCALE GENOMIC DNA]</scope>
    <source>
        <strain evidence="2 3">DS1730</strain>
    </source>
</reference>